<dbReference type="SMART" id="SM00869">
    <property type="entry name" value="Autotransporter"/>
    <property type="match status" value="1"/>
</dbReference>
<evidence type="ECO:0000313" key="5">
    <source>
        <dbReference type="Proteomes" id="UP000570514"/>
    </source>
</evidence>
<reference evidence="4 5" key="1">
    <citation type="submission" date="2020-03" db="EMBL/GenBank/DDBJ databases">
        <title>Genomic Encyclopedia of Type Strains, Phase IV (KMG-IV): sequencing the most valuable type-strain genomes for metagenomic binning, comparative biology and taxonomic classification.</title>
        <authorList>
            <person name="Goeker M."/>
        </authorList>
    </citation>
    <scope>NUCLEOTIDE SEQUENCE [LARGE SCALE GENOMIC DNA]</scope>
    <source>
        <strain evidence="4 5">DSM 19867</strain>
    </source>
</reference>
<comment type="caution">
    <text evidence="4">The sequence shown here is derived from an EMBL/GenBank/DDBJ whole genome shotgun (WGS) entry which is preliminary data.</text>
</comment>
<dbReference type="PROSITE" id="PS51208">
    <property type="entry name" value="AUTOTRANSPORTER"/>
    <property type="match status" value="1"/>
</dbReference>
<evidence type="ECO:0000259" key="3">
    <source>
        <dbReference type="PROSITE" id="PS51208"/>
    </source>
</evidence>
<evidence type="ECO:0000256" key="2">
    <source>
        <dbReference type="SAM" id="SignalP"/>
    </source>
</evidence>
<dbReference type="SUPFAM" id="SSF103515">
    <property type="entry name" value="Autotransporter"/>
    <property type="match status" value="1"/>
</dbReference>
<dbReference type="InterPro" id="IPR005546">
    <property type="entry name" value="Autotransporte_beta"/>
</dbReference>
<protein>
    <submittedName>
        <fullName evidence="4">Autotransporter-associated beta strand protein</fullName>
    </submittedName>
</protein>
<dbReference type="EMBL" id="JAASRM010000001">
    <property type="protein sequence ID" value="NIK89204.1"/>
    <property type="molecule type" value="Genomic_DNA"/>
</dbReference>
<dbReference type="Proteomes" id="UP000570514">
    <property type="component" value="Unassembled WGS sequence"/>
</dbReference>
<accession>A0A846MZW2</accession>
<feature type="signal peptide" evidence="2">
    <location>
        <begin position="1"/>
        <end position="23"/>
    </location>
</feature>
<keyword evidence="1 2" id="KW-0732">Signal</keyword>
<dbReference type="InterPro" id="IPR011050">
    <property type="entry name" value="Pectin_lyase_fold/virulence"/>
</dbReference>
<sequence>MRGSVSTTAILIGAALAAGPALADVDAGSSVAISTLTGSSTTLSGGTLQIDGSKSYSRDFTFKASTSSTIDLLASTSTFTGKLTGSGNITIGDSKGGGILSLNNSNNDYTGTTTVNSGSTLALVATDPSSTTNTNSGSIAHSQKLTNNGIFDISGTVSGATVISLEGSGNIVLGSKILTLNNFDSTNSITYTTNTTYSGVMSGTGSLVLSGGEITLTGVNTLSGTVTVSSGTLHLGNTGSVSQASSVYVYGTLDVANANSAVIKSLAGSGTVSLGANNLVLTAAGNTFSGVISGTGGVVLNSGTELFTGDNTFTGGVKINGGELQVSSTAINYNVANSGAFSFATASTMALNGVISGTGAVNSIGLGVTTITSAQTYTGATTITTGTVKLSGTGSIANSSGVAVNGAFDIADTTSGAAIRGLSGSGAVRLGTQTLTITGAGGDFSGAIAGTGNVVLTGSAQTLSGANTYTGTTTISNGTLFLASGASLRSAVINNSVLDVSTGISNIASASITSLSGNGSVVLGTNSLILTNAADSFAGVISGKGGLSISSGTQILTGKNTYTGTTTVSGGTLVLSASGSLASTSSLAISGTFDASAATTNQTYASLSGTGTVVMGGNTLTLANASGSFSGAITGTGGLAITGGKQIIAGSNSYTGGTSIASGATLQLGGGASAGAITGNVANSGTLAFNRNDISTFAGVISGSGVVAQVGTGTTILTGANTYTGGTTITTGTLQIGDGTATGSIIGDVANKGTLAFNPAGTTSFAGVVSGTGGVNFLGGTTILTAANTYTGTSVISKGATLGLAGSGSIAASSAVQADGVFDVSAVSLPTVASLAGSGSVVLGGQTLALSKASTAFAGNIAGTGGVTLNAGTQTLSGTNSYTGATTINGGTLNVTGSIATSSGVTVNSGGTLAGTGTVSGLIVNSGGAVSSGATSATGTLTVNGNAVFASGSTYNVAVSSAGASKLKASGSASFNGAVTVTSTDGTYLLGQTVSVLQASSLSGNFSKTSSTFTGSNGAVFTETITPSANSIDLRVDLQKLSPVLPASANRNQKSVVVGVDTAIAAGNAMPTKIEALGNDSSSQLLSDASQLTGEIGATVTTAAHSLFAPFVESIFAQIQPGTAQQGGAGVRGWVSGIASSGIINGDTTVGSHKLRNDVYGLVMGATWQPYSNMSLGVALSAESSDFHLSNDIGKGSAKSIQAAAYGYAKLSPHIYNAFAAGASFAQIKTDRIVTISGTDELSAKVNAISLGGRYEAGIELPWFTPYAAVEEQFIMLPSYDEGGVSKDYALSYGSRNTNLASVEAGLRHSMDVEVTPRWMLTPDFILRITDRLAYVHDFSDPNSSQANFLGLKGGGFEVKSAQAGKDAVRASAGADFIFDGGFSLTTHIDTAFSKKSGSYTGFAGVNYRW</sequence>
<dbReference type="InterPro" id="IPR012332">
    <property type="entry name" value="Autotransporter_pectin_lyase_C"/>
</dbReference>
<gene>
    <name evidence="4" type="ORF">FHS83_002522</name>
</gene>
<name>A0A846MZW2_9PROT</name>
<organism evidence="4 5">
    <name type="scientific">Rhizomicrobium palustre</name>
    <dbReference type="NCBI Taxonomy" id="189966"/>
    <lineage>
        <taxon>Bacteria</taxon>
        <taxon>Pseudomonadati</taxon>
        <taxon>Pseudomonadota</taxon>
        <taxon>Alphaproteobacteria</taxon>
        <taxon>Micropepsales</taxon>
        <taxon>Micropepsaceae</taxon>
        <taxon>Rhizomicrobium</taxon>
    </lineage>
</organism>
<feature type="chain" id="PRO_5032980202" evidence="2">
    <location>
        <begin position="24"/>
        <end position="1410"/>
    </location>
</feature>
<dbReference type="Pfam" id="PF12951">
    <property type="entry name" value="PATR"/>
    <property type="match status" value="8"/>
</dbReference>
<evidence type="ECO:0000313" key="4">
    <source>
        <dbReference type="EMBL" id="NIK89204.1"/>
    </source>
</evidence>
<dbReference type="Gene3D" id="2.160.20.20">
    <property type="match status" value="1"/>
</dbReference>
<proteinExistence type="predicted"/>
<dbReference type="NCBIfam" id="TIGR02601">
    <property type="entry name" value="autotrns_rpt"/>
    <property type="match status" value="5"/>
</dbReference>
<dbReference type="InterPro" id="IPR036709">
    <property type="entry name" value="Autotransporte_beta_dom_sf"/>
</dbReference>
<feature type="domain" description="Autotransporter" evidence="3">
    <location>
        <begin position="1126"/>
        <end position="1410"/>
    </location>
</feature>
<dbReference type="RefSeq" id="WP_167083312.1">
    <property type="nucleotide sequence ID" value="NZ_BAAADC010000001.1"/>
</dbReference>
<dbReference type="InterPro" id="IPR013425">
    <property type="entry name" value="Autotrns_rpt"/>
</dbReference>
<dbReference type="SUPFAM" id="SSF51126">
    <property type="entry name" value="Pectin lyase-like"/>
    <property type="match status" value="3"/>
</dbReference>
<keyword evidence="5" id="KW-1185">Reference proteome</keyword>
<evidence type="ECO:0000256" key="1">
    <source>
        <dbReference type="ARBA" id="ARBA00022729"/>
    </source>
</evidence>
<dbReference type="Gene3D" id="2.40.128.130">
    <property type="entry name" value="Autotransporter beta-domain"/>
    <property type="match status" value="1"/>
</dbReference>